<proteinExistence type="predicted"/>
<dbReference type="AlphaFoldDB" id="A0A9W9RB37"/>
<sequence length="378" mass="42911">MAFKLLSLCYDDNRPIDIDQYEYQLATSPSLSSILVPVSQIDYVTNFNAKAAIQLANGLAPNLSRVHIVEESTSARFDPSEAEDPEWRGFFQNRKDGHRLHGGNLQSLSLSSVGVEYFKAWQEQNAFSTLRVLQLWDVSESVLIAAASCHIPLLKSLTLSFPGWDAYDEAASAFVSSLRPLEAIRLSSGRKERTFQAAIKHHGKSLTMLSLLPRESDLYEVIPSFTNWITQIRLKCTNIRSLQLSVHRRTLKQEVSLFRTIGEISHLTNLSLRLICDNDIEEQESLLNALDYPTSSPELSRTMLQLSALHSSLLAQAIFFTIAQESLLQRLTLDIRCTLYPKRVAGFLNWSCCRWRCLRASENRIIVRELDKDEECKD</sequence>
<organism evidence="1 2">
    <name type="scientific">Penicillium concentricum</name>
    <dbReference type="NCBI Taxonomy" id="293559"/>
    <lineage>
        <taxon>Eukaryota</taxon>
        <taxon>Fungi</taxon>
        <taxon>Dikarya</taxon>
        <taxon>Ascomycota</taxon>
        <taxon>Pezizomycotina</taxon>
        <taxon>Eurotiomycetes</taxon>
        <taxon>Eurotiomycetidae</taxon>
        <taxon>Eurotiales</taxon>
        <taxon>Aspergillaceae</taxon>
        <taxon>Penicillium</taxon>
    </lineage>
</organism>
<reference evidence="1" key="2">
    <citation type="journal article" date="2023" name="IMA Fungus">
        <title>Comparative genomic study of the Penicillium genus elucidates a diverse pangenome and 15 lateral gene transfer events.</title>
        <authorList>
            <person name="Petersen C."/>
            <person name="Sorensen T."/>
            <person name="Nielsen M.R."/>
            <person name="Sondergaard T.E."/>
            <person name="Sorensen J.L."/>
            <person name="Fitzpatrick D.A."/>
            <person name="Frisvad J.C."/>
            <person name="Nielsen K.L."/>
        </authorList>
    </citation>
    <scope>NUCLEOTIDE SEQUENCE</scope>
    <source>
        <strain evidence="1">IBT 3081</strain>
    </source>
</reference>
<dbReference type="GeneID" id="81468432"/>
<reference evidence="1" key="1">
    <citation type="submission" date="2022-12" db="EMBL/GenBank/DDBJ databases">
        <authorList>
            <person name="Petersen C."/>
        </authorList>
    </citation>
    <scope>NUCLEOTIDE SEQUENCE</scope>
    <source>
        <strain evidence="1">IBT 3081</strain>
    </source>
</reference>
<dbReference type="Proteomes" id="UP001147752">
    <property type="component" value="Unassembled WGS sequence"/>
</dbReference>
<dbReference type="OrthoDB" id="3945550at2759"/>
<keyword evidence="2" id="KW-1185">Reference proteome</keyword>
<protein>
    <submittedName>
        <fullName evidence="1">Uncharacterized protein</fullName>
    </submittedName>
</protein>
<dbReference type="Gene3D" id="3.80.10.10">
    <property type="entry name" value="Ribonuclease Inhibitor"/>
    <property type="match status" value="1"/>
</dbReference>
<dbReference type="EMBL" id="JAPZBT010000006">
    <property type="protein sequence ID" value="KAJ5356917.1"/>
    <property type="molecule type" value="Genomic_DNA"/>
</dbReference>
<dbReference type="InterPro" id="IPR032675">
    <property type="entry name" value="LRR_dom_sf"/>
</dbReference>
<dbReference type="SUPFAM" id="SSF52047">
    <property type="entry name" value="RNI-like"/>
    <property type="match status" value="1"/>
</dbReference>
<evidence type="ECO:0000313" key="2">
    <source>
        <dbReference type="Proteomes" id="UP001147752"/>
    </source>
</evidence>
<accession>A0A9W9RB37</accession>
<comment type="caution">
    <text evidence="1">The sequence shown here is derived from an EMBL/GenBank/DDBJ whole genome shotgun (WGS) entry which is preliminary data.</text>
</comment>
<name>A0A9W9RB37_9EURO</name>
<gene>
    <name evidence="1" type="ORF">N7517_011526</name>
</gene>
<evidence type="ECO:0000313" key="1">
    <source>
        <dbReference type="EMBL" id="KAJ5356917.1"/>
    </source>
</evidence>
<dbReference type="RefSeq" id="XP_056575064.1">
    <property type="nucleotide sequence ID" value="XM_056729249.1"/>
</dbReference>